<proteinExistence type="predicted"/>
<name>A0A7C4BDY3_9CREN</name>
<gene>
    <name evidence="1" type="ORF">ENV14_06385</name>
</gene>
<evidence type="ECO:0000313" key="1">
    <source>
        <dbReference type="EMBL" id="HGI87997.1"/>
    </source>
</evidence>
<reference evidence="1" key="1">
    <citation type="journal article" date="2020" name="mSystems">
        <title>Genome- and Community-Level Interaction Insights into Carbon Utilization and Element Cycling Functions of Hydrothermarchaeota in Hydrothermal Sediment.</title>
        <authorList>
            <person name="Zhou Z."/>
            <person name="Liu Y."/>
            <person name="Xu W."/>
            <person name="Pan J."/>
            <person name="Luo Z.H."/>
            <person name="Li M."/>
        </authorList>
    </citation>
    <scope>NUCLEOTIDE SEQUENCE [LARGE SCALE GENOMIC DNA]</scope>
    <source>
        <strain evidence="1">SpSt-732</strain>
    </source>
</reference>
<comment type="caution">
    <text evidence="1">The sequence shown here is derived from an EMBL/GenBank/DDBJ whole genome shotgun (WGS) entry which is preliminary data.</text>
</comment>
<accession>A0A7C4BDY3</accession>
<sequence>MSSIMYVGPFIDEEINRSEYDSILFLSPLVEDLVKFYISAIAESNVIEPQDSNTYCLRIELIERLLEFHPHIPKLATCKGFALPSFFELAENIYYQGKALLLEPNITSALVFLTRNTVQRFCDLKPLVLLISETTLHKLSETGSGLLYGYKDMFVIESYSYIAEACDTVLILYVKNLRNTGKIIEKILTEAHNLILSVDLVDVAYQGIPLSILELHKSKTLNIDFAIALELGREYISEDEKRALEKLYNFYNGRLGIVLKNSKPLVPKPVRVDKDALHRYVRNIIAYLSAS</sequence>
<dbReference type="AlphaFoldDB" id="A0A7C4BDY3"/>
<organism evidence="1">
    <name type="scientific">Ignisphaera aggregans</name>
    <dbReference type="NCBI Taxonomy" id="334771"/>
    <lineage>
        <taxon>Archaea</taxon>
        <taxon>Thermoproteota</taxon>
        <taxon>Thermoprotei</taxon>
        <taxon>Desulfurococcales</taxon>
        <taxon>Desulfurococcaceae</taxon>
        <taxon>Ignisphaera</taxon>
    </lineage>
</organism>
<dbReference type="EMBL" id="DTFF01000051">
    <property type="protein sequence ID" value="HGI87997.1"/>
    <property type="molecule type" value="Genomic_DNA"/>
</dbReference>
<protein>
    <submittedName>
        <fullName evidence="1">Uncharacterized protein</fullName>
    </submittedName>
</protein>